<protein>
    <submittedName>
        <fullName evidence="2">DUF218 domain-containing protein</fullName>
    </submittedName>
</protein>
<evidence type="ECO:0000259" key="1">
    <source>
        <dbReference type="Pfam" id="PF02698"/>
    </source>
</evidence>
<dbReference type="EMBL" id="VLKI01000021">
    <property type="protein sequence ID" value="TWH80075.1"/>
    <property type="molecule type" value="Genomic_DNA"/>
</dbReference>
<dbReference type="RefSeq" id="WP_242021106.1">
    <property type="nucleotide sequence ID" value="NZ_CBCSDC010000029.1"/>
</dbReference>
<evidence type="ECO:0000313" key="2">
    <source>
        <dbReference type="EMBL" id="TWH80075.1"/>
    </source>
</evidence>
<dbReference type="Proteomes" id="UP000318667">
    <property type="component" value="Unassembled WGS sequence"/>
</dbReference>
<dbReference type="CDD" id="cd06259">
    <property type="entry name" value="YdcF-like"/>
    <property type="match status" value="1"/>
</dbReference>
<sequence>MDKKGGGLIRISEFDPKSLTDKDIIRLLYHGIQDDLLKGECIFVPGSSKASEYRLPEAIRLYKEGRANKLLFSGGVKWPGNELTEAELLKNKALSWGIPQEDILIEDISLHTKENVLASMLVLDRTFGLQHISRLIIVTAPFHMRRMHLTMLTYMPKWIQYSLVYANDNSTRPDNWFLNPYGQKRAEDEAKKIIHYVQQGILKDMEV</sequence>
<proteinExistence type="predicted"/>
<dbReference type="AlphaFoldDB" id="A0A562JAU2"/>
<organism evidence="2 3">
    <name type="scientific">Cytobacillus oceanisediminis</name>
    <dbReference type="NCBI Taxonomy" id="665099"/>
    <lineage>
        <taxon>Bacteria</taxon>
        <taxon>Bacillati</taxon>
        <taxon>Bacillota</taxon>
        <taxon>Bacilli</taxon>
        <taxon>Bacillales</taxon>
        <taxon>Bacillaceae</taxon>
        <taxon>Cytobacillus</taxon>
    </lineage>
</organism>
<dbReference type="GeneID" id="65405865"/>
<evidence type="ECO:0000313" key="3">
    <source>
        <dbReference type="Proteomes" id="UP000318667"/>
    </source>
</evidence>
<accession>A0A562JAU2</accession>
<dbReference type="GO" id="GO:0005886">
    <property type="term" value="C:plasma membrane"/>
    <property type="evidence" value="ECO:0007669"/>
    <property type="project" value="TreeGrafter"/>
</dbReference>
<keyword evidence="3" id="KW-1185">Reference proteome</keyword>
<dbReference type="InterPro" id="IPR014729">
    <property type="entry name" value="Rossmann-like_a/b/a_fold"/>
</dbReference>
<dbReference type="PANTHER" id="PTHR30336:SF20">
    <property type="entry name" value="DUF218 DOMAIN-CONTAINING PROTEIN"/>
    <property type="match status" value="1"/>
</dbReference>
<reference evidence="2 3" key="1">
    <citation type="journal article" date="2015" name="Stand. Genomic Sci.">
        <title>Genomic Encyclopedia of Bacterial and Archaeal Type Strains, Phase III: the genomes of soil and plant-associated and newly described type strains.</title>
        <authorList>
            <person name="Whitman W.B."/>
            <person name="Woyke T."/>
            <person name="Klenk H.P."/>
            <person name="Zhou Y."/>
            <person name="Lilburn T.G."/>
            <person name="Beck B.J."/>
            <person name="De Vos P."/>
            <person name="Vandamme P."/>
            <person name="Eisen J.A."/>
            <person name="Garrity G."/>
            <person name="Hugenholtz P."/>
            <person name="Kyrpides N.C."/>
        </authorList>
    </citation>
    <scope>NUCLEOTIDE SEQUENCE [LARGE SCALE GENOMIC DNA]</scope>
    <source>
        <strain evidence="2 3">CGMCC 1.10115</strain>
    </source>
</reference>
<dbReference type="Gene3D" id="3.40.50.620">
    <property type="entry name" value="HUPs"/>
    <property type="match status" value="1"/>
</dbReference>
<dbReference type="PANTHER" id="PTHR30336">
    <property type="entry name" value="INNER MEMBRANE PROTEIN, PROBABLE PERMEASE"/>
    <property type="match status" value="1"/>
</dbReference>
<gene>
    <name evidence="2" type="ORF">IQ19_04791</name>
</gene>
<feature type="domain" description="DUF218" evidence="1">
    <location>
        <begin position="41"/>
        <end position="153"/>
    </location>
</feature>
<dbReference type="InterPro" id="IPR051599">
    <property type="entry name" value="Cell_Envelope_Assoc"/>
</dbReference>
<name>A0A562JAU2_9BACI</name>
<comment type="caution">
    <text evidence="2">The sequence shown here is derived from an EMBL/GenBank/DDBJ whole genome shotgun (WGS) entry which is preliminary data.</text>
</comment>
<dbReference type="Pfam" id="PF02698">
    <property type="entry name" value="DUF218"/>
    <property type="match status" value="1"/>
</dbReference>
<dbReference type="InterPro" id="IPR003848">
    <property type="entry name" value="DUF218"/>
</dbReference>